<gene>
    <name evidence="2" type="ORF">GCM10022277_14890</name>
</gene>
<proteinExistence type="predicted"/>
<dbReference type="PANTHER" id="PTHR33525:SF3">
    <property type="entry name" value="RIBONUCLEASE Y"/>
    <property type="match status" value="1"/>
</dbReference>
<accession>A0ABP7MG30</accession>
<dbReference type="Gene3D" id="1.10.3210.10">
    <property type="entry name" value="Hypothetical protein af1432"/>
    <property type="match status" value="1"/>
</dbReference>
<dbReference type="EMBL" id="BAABBN010000004">
    <property type="protein sequence ID" value="GAA3920309.1"/>
    <property type="molecule type" value="Genomic_DNA"/>
</dbReference>
<dbReference type="Gene3D" id="2.60.120.10">
    <property type="entry name" value="Jelly Rolls"/>
    <property type="match status" value="1"/>
</dbReference>
<evidence type="ECO:0000259" key="1">
    <source>
        <dbReference type="PROSITE" id="PS51833"/>
    </source>
</evidence>
<sequence length="433" mass="48615">MFSFRTEEKVDPKQVVVRKATMLELKKFMPLRDMGKKQLVLLEAKNKVISYKNKEQILEHGSCNNVEYFLLSGSIKKVAKDGKIKIIKANTPDAINPIAHLQPRQFDVYADPDCTMVEVAWDVIAKFFSQSQAQNISHSVDVDLSSPTLMKDLVQRFASDVKKGRFTLPSMPEVAEKVAALIDDPDSSSTQIARTISMDPAIAVKLVSTANSPLFRGSRQVTSCEEAITRIGFKTTKQLVQLFAIRELFTAKNSEIKKRFKAHWNISRKVSAIGFVLAKCVKGVDENEALLGGIVQNIGVLPSLVYMDNIPELLEDESFNIDEFINKTKNIMGAYMLREWKWSRNLIEIAAHAEDWNYRPEAEKLNMADILIIAEAHLNIVQKFIVNCPPLPNIASFNKMAHLLQLTPDRSIEIISAARSEIQAVESTIALPV</sequence>
<protein>
    <recommendedName>
        <fullName evidence="1">HDOD domain-containing protein</fullName>
    </recommendedName>
</protein>
<comment type="caution">
    <text evidence="2">The sequence shown here is derived from an EMBL/GenBank/DDBJ whole genome shotgun (WGS) entry which is preliminary data.</text>
</comment>
<dbReference type="SUPFAM" id="SSF109604">
    <property type="entry name" value="HD-domain/PDEase-like"/>
    <property type="match status" value="1"/>
</dbReference>
<dbReference type="InterPro" id="IPR052340">
    <property type="entry name" value="RNase_Y/CdgJ"/>
</dbReference>
<keyword evidence="3" id="KW-1185">Reference proteome</keyword>
<dbReference type="RefSeq" id="WP_344797056.1">
    <property type="nucleotide sequence ID" value="NZ_BAABBN010000004.1"/>
</dbReference>
<evidence type="ECO:0000313" key="2">
    <source>
        <dbReference type="EMBL" id="GAA3920309.1"/>
    </source>
</evidence>
<dbReference type="SUPFAM" id="SSF51206">
    <property type="entry name" value="cAMP-binding domain-like"/>
    <property type="match status" value="1"/>
</dbReference>
<evidence type="ECO:0000313" key="3">
    <source>
        <dbReference type="Proteomes" id="UP001501565"/>
    </source>
</evidence>
<dbReference type="Proteomes" id="UP001501565">
    <property type="component" value="Unassembled WGS sequence"/>
</dbReference>
<dbReference type="InterPro" id="IPR018490">
    <property type="entry name" value="cNMP-bd_dom_sf"/>
</dbReference>
<dbReference type="PANTHER" id="PTHR33525">
    <property type="match status" value="1"/>
</dbReference>
<dbReference type="PROSITE" id="PS51833">
    <property type="entry name" value="HDOD"/>
    <property type="match status" value="1"/>
</dbReference>
<dbReference type="InterPro" id="IPR014710">
    <property type="entry name" value="RmlC-like_jellyroll"/>
</dbReference>
<reference evidence="3" key="1">
    <citation type="journal article" date="2019" name="Int. J. Syst. Evol. Microbiol.">
        <title>The Global Catalogue of Microorganisms (GCM) 10K type strain sequencing project: providing services to taxonomists for standard genome sequencing and annotation.</title>
        <authorList>
            <consortium name="The Broad Institute Genomics Platform"/>
            <consortium name="The Broad Institute Genome Sequencing Center for Infectious Disease"/>
            <person name="Wu L."/>
            <person name="Ma J."/>
        </authorList>
    </citation>
    <scope>NUCLEOTIDE SEQUENCE [LARGE SCALE GENOMIC DNA]</scope>
    <source>
        <strain evidence="3">JCM 17551</strain>
    </source>
</reference>
<dbReference type="Pfam" id="PF08668">
    <property type="entry name" value="HDOD"/>
    <property type="match status" value="1"/>
</dbReference>
<feature type="domain" description="HDOD" evidence="1">
    <location>
        <begin position="168"/>
        <end position="356"/>
    </location>
</feature>
<name>A0ABP7MG30_9GAMM</name>
<organism evidence="2 3">
    <name type="scientific">Litoribacillus peritrichatus</name>
    <dbReference type="NCBI Taxonomy" id="718191"/>
    <lineage>
        <taxon>Bacteria</taxon>
        <taxon>Pseudomonadati</taxon>
        <taxon>Pseudomonadota</taxon>
        <taxon>Gammaproteobacteria</taxon>
        <taxon>Oceanospirillales</taxon>
        <taxon>Oceanospirillaceae</taxon>
        <taxon>Litoribacillus</taxon>
    </lineage>
</organism>
<dbReference type="InterPro" id="IPR013976">
    <property type="entry name" value="HDOD"/>
</dbReference>